<accession>A0A7J7RVV9</accession>
<name>A0A7J7RVV9_PIPKU</name>
<feature type="transmembrane region" description="Helical" evidence="2">
    <location>
        <begin position="199"/>
        <end position="218"/>
    </location>
</feature>
<dbReference type="EMBL" id="JACAGB010000057">
    <property type="protein sequence ID" value="KAF6280306.1"/>
    <property type="molecule type" value="Genomic_DNA"/>
</dbReference>
<evidence type="ECO:0000256" key="1">
    <source>
        <dbReference type="SAM" id="MobiDB-lite"/>
    </source>
</evidence>
<keyword evidence="4" id="KW-1185">Reference proteome</keyword>
<feature type="region of interest" description="Disordered" evidence="1">
    <location>
        <begin position="227"/>
        <end position="294"/>
    </location>
</feature>
<feature type="compositionally biased region" description="Polar residues" evidence="1">
    <location>
        <begin position="149"/>
        <end position="165"/>
    </location>
</feature>
<reference evidence="3 4" key="1">
    <citation type="journal article" date="2020" name="Nature">
        <title>Six reference-quality genomes reveal evolution of bat adaptations.</title>
        <authorList>
            <person name="Jebb D."/>
            <person name="Huang Z."/>
            <person name="Pippel M."/>
            <person name="Hughes G.M."/>
            <person name="Lavrichenko K."/>
            <person name="Devanna P."/>
            <person name="Winkler S."/>
            <person name="Jermiin L.S."/>
            <person name="Skirmuntt E.C."/>
            <person name="Katzourakis A."/>
            <person name="Burkitt-Gray L."/>
            <person name="Ray D.A."/>
            <person name="Sullivan K.A.M."/>
            <person name="Roscito J.G."/>
            <person name="Kirilenko B.M."/>
            <person name="Davalos L.M."/>
            <person name="Corthals A.P."/>
            <person name="Power M.L."/>
            <person name="Jones G."/>
            <person name="Ransome R.D."/>
            <person name="Dechmann D.K.N."/>
            <person name="Locatelli A.G."/>
            <person name="Puechmaille S.J."/>
            <person name="Fedrigo O."/>
            <person name="Jarvis E.D."/>
            <person name="Hiller M."/>
            <person name="Vernes S.C."/>
            <person name="Myers E.W."/>
            <person name="Teeling E.C."/>
        </authorList>
    </citation>
    <scope>NUCLEOTIDE SEQUENCE [LARGE SCALE GENOMIC DNA]</scope>
    <source>
        <strain evidence="3">MPipKuh1</strain>
        <tissue evidence="3">Flight muscle</tissue>
    </source>
</reference>
<keyword evidence="2" id="KW-0812">Transmembrane</keyword>
<evidence type="ECO:0000313" key="3">
    <source>
        <dbReference type="EMBL" id="KAF6280306.1"/>
    </source>
</evidence>
<evidence type="ECO:0000256" key="2">
    <source>
        <dbReference type="SAM" id="Phobius"/>
    </source>
</evidence>
<keyword evidence="2" id="KW-0472">Membrane</keyword>
<organism evidence="3 4">
    <name type="scientific">Pipistrellus kuhlii</name>
    <name type="common">Kuhl's pipistrelle</name>
    <dbReference type="NCBI Taxonomy" id="59472"/>
    <lineage>
        <taxon>Eukaryota</taxon>
        <taxon>Metazoa</taxon>
        <taxon>Chordata</taxon>
        <taxon>Craniata</taxon>
        <taxon>Vertebrata</taxon>
        <taxon>Euteleostomi</taxon>
        <taxon>Mammalia</taxon>
        <taxon>Eutheria</taxon>
        <taxon>Laurasiatheria</taxon>
        <taxon>Chiroptera</taxon>
        <taxon>Yangochiroptera</taxon>
        <taxon>Vespertilionidae</taxon>
        <taxon>Pipistrellus</taxon>
    </lineage>
</organism>
<feature type="compositionally biased region" description="Basic and acidic residues" evidence="1">
    <location>
        <begin position="277"/>
        <end position="294"/>
    </location>
</feature>
<protein>
    <submittedName>
        <fullName evidence="3">Uncharacterized protein</fullName>
    </submittedName>
</protein>
<gene>
    <name evidence="3" type="ORF">mPipKuh1_010226</name>
</gene>
<sequence>MEGSHTGPSGSRPRCTHVSLIRKIPAAGNLVSHVASCGLAVCPRQGGGIWENLQPRCFWDPVEVRGALLRGREQECGHFEPRCVPGGLGVPTGPVWQGEVHWSGSPRPCADRSALDVHLPPRPTCPSAFWPRHPVQPVTGHQEAAPKQPQWNGPGTSEPSLSSARLSPGEGPTCVLSSERAPPTPPQTWKQLSRLQRNVILLFLAFLLCCGLLSYLSVADPWTAPHGRPAEEKGRPAHPPALPAPRKADADPGQGPRPPPQVRGTGVVRRAPARSQRPGDRTRVPTDGQDCSRI</sequence>
<proteinExistence type="predicted"/>
<dbReference type="Proteomes" id="UP000558488">
    <property type="component" value="Unassembled WGS sequence"/>
</dbReference>
<comment type="caution">
    <text evidence="3">The sequence shown here is derived from an EMBL/GenBank/DDBJ whole genome shotgun (WGS) entry which is preliminary data.</text>
</comment>
<dbReference type="AlphaFoldDB" id="A0A7J7RVV9"/>
<evidence type="ECO:0000313" key="4">
    <source>
        <dbReference type="Proteomes" id="UP000558488"/>
    </source>
</evidence>
<feature type="region of interest" description="Disordered" evidence="1">
    <location>
        <begin position="130"/>
        <end position="189"/>
    </location>
</feature>
<keyword evidence="2" id="KW-1133">Transmembrane helix</keyword>